<dbReference type="CDD" id="cd00018">
    <property type="entry name" value="AP2"/>
    <property type="match status" value="1"/>
</dbReference>
<dbReference type="Gene3D" id="3.30.730.10">
    <property type="entry name" value="AP2/ERF domain"/>
    <property type="match status" value="1"/>
</dbReference>
<dbReference type="PRINTS" id="PR00367">
    <property type="entry name" value="ETHRSPELEMNT"/>
</dbReference>
<dbReference type="SMART" id="SM00380">
    <property type="entry name" value="AP2"/>
    <property type="match status" value="1"/>
</dbReference>
<reference evidence="7 8" key="1">
    <citation type="submission" date="2018-04" db="EMBL/GenBank/DDBJ databases">
        <title>WGS assembly of Panicum hallii var. hallii HAL2.</title>
        <authorList>
            <person name="Lovell J."/>
            <person name="Jenkins J."/>
            <person name="Lowry D."/>
            <person name="Mamidi S."/>
            <person name="Sreedasyam A."/>
            <person name="Weng X."/>
            <person name="Barry K."/>
            <person name="Bonette J."/>
            <person name="Campitelli B."/>
            <person name="Daum C."/>
            <person name="Gordon S."/>
            <person name="Gould B."/>
            <person name="Lipzen A."/>
            <person name="MacQueen A."/>
            <person name="Palacio-Mejia J."/>
            <person name="Plott C."/>
            <person name="Shakirov E."/>
            <person name="Shu S."/>
            <person name="Yoshinaga Y."/>
            <person name="Zane M."/>
            <person name="Rokhsar D."/>
            <person name="Grimwood J."/>
            <person name="Schmutz J."/>
            <person name="Juenger T."/>
        </authorList>
    </citation>
    <scope>NUCLEOTIDE SEQUENCE [LARGE SCALE GENOMIC DNA]</scope>
    <source>
        <strain evidence="8">cv. HAL2</strain>
    </source>
</reference>
<gene>
    <name evidence="7" type="ORF">GQ55_2G060900</name>
</gene>
<dbReference type="EMBL" id="CM009750">
    <property type="protein sequence ID" value="PUZ68844.1"/>
    <property type="molecule type" value="Genomic_DNA"/>
</dbReference>
<evidence type="ECO:0000256" key="3">
    <source>
        <dbReference type="ARBA" id="ARBA00023125"/>
    </source>
</evidence>
<sequence>MEPNFSICYNGHTVFAAYAHERRQPLEHVETLYSLPAAASYVDGRIDTTYSDTRSAAVFTFAGGYYHHSSTATLAGSSSGDPPSHQLQQLHSAGGIDQFYSHRQDGIGIGMVDMDQFSALMGAASISTSSSSGAPATYHTPAACWPQQHGVVVPPPSHALPAVMQPAMVNGSAAEAEAPPPLIGVRKRPWGKYAAEIRDSTRNGERVWIGTFDTPEAAALAYDQAAYSMRGAAAVLNFPVERVLESLHALGLTGGSAAGDSLVLALKRRHCIRKRCPKNKQKAAAVREQTAARTIHGHGKQKQEASCVLELEDLGADYLEELLALSDQ</sequence>
<keyword evidence="5" id="KW-0539">Nucleus</keyword>
<protein>
    <recommendedName>
        <fullName evidence="6">AP2/ERF domain-containing protein</fullName>
    </recommendedName>
</protein>
<dbReference type="Gramene" id="PUZ68844">
    <property type="protein sequence ID" value="PUZ68844"/>
    <property type="gene ID" value="GQ55_2G060900"/>
</dbReference>
<keyword evidence="4" id="KW-0804">Transcription</keyword>
<comment type="subcellular location">
    <subcellularLocation>
        <location evidence="1">Nucleus</location>
    </subcellularLocation>
</comment>
<dbReference type="GO" id="GO:0003700">
    <property type="term" value="F:DNA-binding transcription factor activity"/>
    <property type="evidence" value="ECO:0007669"/>
    <property type="project" value="InterPro"/>
</dbReference>
<dbReference type="STRING" id="1504633.A0A2T7ELY2"/>
<name>A0A2T7ELY2_9POAL</name>
<dbReference type="Pfam" id="PF00847">
    <property type="entry name" value="AP2"/>
    <property type="match status" value="1"/>
</dbReference>
<dbReference type="PANTHER" id="PTHR31190:SF72">
    <property type="entry name" value="AP2 DOMAIN CONTAINING PROTEIN, EXPRESSED"/>
    <property type="match status" value="1"/>
</dbReference>
<dbReference type="PROSITE" id="PS51032">
    <property type="entry name" value="AP2_ERF"/>
    <property type="match status" value="1"/>
</dbReference>
<keyword evidence="8" id="KW-1185">Reference proteome</keyword>
<dbReference type="FunFam" id="3.30.730.10:FF:000001">
    <property type="entry name" value="Ethylene-responsive transcription factor 2"/>
    <property type="match status" value="1"/>
</dbReference>
<dbReference type="InterPro" id="IPR044808">
    <property type="entry name" value="ERF_plant"/>
</dbReference>
<evidence type="ECO:0000256" key="1">
    <source>
        <dbReference type="ARBA" id="ARBA00004123"/>
    </source>
</evidence>
<dbReference type="GO" id="GO:0003677">
    <property type="term" value="F:DNA binding"/>
    <property type="evidence" value="ECO:0007669"/>
    <property type="project" value="UniProtKB-KW"/>
</dbReference>
<evidence type="ECO:0000313" key="7">
    <source>
        <dbReference type="EMBL" id="PUZ68844.1"/>
    </source>
</evidence>
<proteinExistence type="predicted"/>
<dbReference type="InterPro" id="IPR036955">
    <property type="entry name" value="AP2/ERF_dom_sf"/>
</dbReference>
<dbReference type="GO" id="GO:0005634">
    <property type="term" value="C:nucleus"/>
    <property type="evidence" value="ECO:0007669"/>
    <property type="project" value="UniProtKB-SubCell"/>
</dbReference>
<dbReference type="InterPro" id="IPR001471">
    <property type="entry name" value="AP2/ERF_dom"/>
</dbReference>
<dbReference type="AlphaFoldDB" id="A0A2T7ELY2"/>
<evidence type="ECO:0000259" key="6">
    <source>
        <dbReference type="PROSITE" id="PS51032"/>
    </source>
</evidence>
<dbReference type="SUPFAM" id="SSF54171">
    <property type="entry name" value="DNA-binding domain"/>
    <property type="match status" value="1"/>
</dbReference>
<organism evidence="7 8">
    <name type="scientific">Panicum hallii var. hallii</name>
    <dbReference type="NCBI Taxonomy" id="1504633"/>
    <lineage>
        <taxon>Eukaryota</taxon>
        <taxon>Viridiplantae</taxon>
        <taxon>Streptophyta</taxon>
        <taxon>Embryophyta</taxon>
        <taxon>Tracheophyta</taxon>
        <taxon>Spermatophyta</taxon>
        <taxon>Magnoliopsida</taxon>
        <taxon>Liliopsida</taxon>
        <taxon>Poales</taxon>
        <taxon>Poaceae</taxon>
        <taxon>PACMAD clade</taxon>
        <taxon>Panicoideae</taxon>
        <taxon>Panicodae</taxon>
        <taxon>Paniceae</taxon>
        <taxon>Panicinae</taxon>
        <taxon>Panicum</taxon>
        <taxon>Panicum sect. Panicum</taxon>
    </lineage>
</organism>
<keyword evidence="2" id="KW-0805">Transcription regulation</keyword>
<accession>A0A2T7ELY2</accession>
<evidence type="ECO:0000256" key="4">
    <source>
        <dbReference type="ARBA" id="ARBA00023163"/>
    </source>
</evidence>
<dbReference type="Proteomes" id="UP000244336">
    <property type="component" value="Chromosome 2"/>
</dbReference>
<evidence type="ECO:0000313" key="8">
    <source>
        <dbReference type="Proteomes" id="UP000244336"/>
    </source>
</evidence>
<dbReference type="OrthoDB" id="670255at2759"/>
<feature type="domain" description="AP2/ERF" evidence="6">
    <location>
        <begin position="181"/>
        <end position="239"/>
    </location>
</feature>
<evidence type="ECO:0000256" key="2">
    <source>
        <dbReference type="ARBA" id="ARBA00023015"/>
    </source>
</evidence>
<dbReference type="GO" id="GO:0009873">
    <property type="term" value="P:ethylene-activated signaling pathway"/>
    <property type="evidence" value="ECO:0007669"/>
    <property type="project" value="InterPro"/>
</dbReference>
<dbReference type="InterPro" id="IPR016177">
    <property type="entry name" value="DNA-bd_dom_sf"/>
</dbReference>
<evidence type="ECO:0000256" key="5">
    <source>
        <dbReference type="ARBA" id="ARBA00023242"/>
    </source>
</evidence>
<keyword evidence="3" id="KW-0238">DNA-binding</keyword>
<dbReference type="PANTHER" id="PTHR31190">
    <property type="entry name" value="DNA-BINDING DOMAIN"/>
    <property type="match status" value="1"/>
</dbReference>